<reference evidence="2 3" key="1">
    <citation type="submission" date="2021-02" db="EMBL/GenBank/DDBJ databases">
        <authorList>
            <person name="Park J.-S."/>
        </authorList>
    </citation>
    <scope>NUCLEOTIDE SEQUENCE [LARGE SCALE GENOMIC DNA]</scope>
    <source>
        <strain evidence="2 3">188UL20-2</strain>
    </source>
</reference>
<keyword evidence="1" id="KW-0732">Signal</keyword>
<evidence type="ECO:0000313" key="3">
    <source>
        <dbReference type="Proteomes" id="UP000809621"/>
    </source>
</evidence>
<protein>
    <recommendedName>
        <fullName evidence="4">Outer membrane protein beta-barrel domain-containing protein</fullName>
    </recommendedName>
</protein>
<comment type="caution">
    <text evidence="2">The sequence shown here is derived from an EMBL/GenBank/DDBJ whole genome shotgun (WGS) entry which is preliminary data.</text>
</comment>
<dbReference type="Proteomes" id="UP000809621">
    <property type="component" value="Unassembled WGS sequence"/>
</dbReference>
<sequence>MRKILIATLAIGTVFGTSAYAAEMPTTMSNFNYDYFDARIGMAPLTFGAGISKSIHPNAHFLASIDSKLDDDFNSKVGLGFHAPINNWADLTGLMALRVAATETHTTDTGMEINLGVRQWLGPQFEVGGNVGYLSIFDKEDVIGSVYGRFHATELFSIGFQGMINDIYDNQFMLTTRFNF</sequence>
<evidence type="ECO:0000313" key="2">
    <source>
        <dbReference type="EMBL" id="MBM7038425.1"/>
    </source>
</evidence>
<organism evidence="2 3">
    <name type="scientific">Vibrio ulleungensis</name>
    <dbReference type="NCBI Taxonomy" id="2807619"/>
    <lineage>
        <taxon>Bacteria</taxon>
        <taxon>Pseudomonadati</taxon>
        <taxon>Pseudomonadota</taxon>
        <taxon>Gammaproteobacteria</taxon>
        <taxon>Vibrionales</taxon>
        <taxon>Vibrionaceae</taxon>
        <taxon>Vibrio</taxon>
    </lineage>
</organism>
<gene>
    <name evidence="2" type="ORF">JQC93_18755</name>
</gene>
<evidence type="ECO:0008006" key="4">
    <source>
        <dbReference type="Google" id="ProtNLM"/>
    </source>
</evidence>
<feature type="chain" id="PRO_5047014879" description="Outer membrane protein beta-barrel domain-containing protein" evidence="1">
    <location>
        <begin position="22"/>
        <end position="180"/>
    </location>
</feature>
<proteinExistence type="predicted"/>
<evidence type="ECO:0000256" key="1">
    <source>
        <dbReference type="SAM" id="SignalP"/>
    </source>
</evidence>
<keyword evidence="3" id="KW-1185">Reference proteome</keyword>
<dbReference type="RefSeq" id="WP_205159876.1">
    <property type="nucleotide sequence ID" value="NZ_JAFEUM010000011.1"/>
</dbReference>
<feature type="signal peptide" evidence="1">
    <location>
        <begin position="1"/>
        <end position="21"/>
    </location>
</feature>
<accession>A0ABS2HLQ6</accession>
<dbReference type="EMBL" id="JAFEUM010000011">
    <property type="protein sequence ID" value="MBM7038425.1"/>
    <property type="molecule type" value="Genomic_DNA"/>
</dbReference>
<name>A0ABS2HLQ6_9VIBR</name>